<accession>A0ABY5JPU0</accession>
<organism evidence="1 2">
    <name type="scientific">Oceanobacillus jeddahense</name>
    <dbReference type="NCBI Taxonomy" id="1462527"/>
    <lineage>
        <taxon>Bacteria</taxon>
        <taxon>Bacillati</taxon>
        <taxon>Bacillota</taxon>
        <taxon>Bacilli</taxon>
        <taxon>Bacillales</taxon>
        <taxon>Bacillaceae</taxon>
        <taxon>Oceanobacillus</taxon>
    </lineage>
</organism>
<keyword evidence="2" id="KW-1185">Reference proteome</keyword>
<reference evidence="1" key="1">
    <citation type="submission" date="2022-07" db="EMBL/GenBank/DDBJ databases">
        <title>FELIX.</title>
        <authorList>
            <person name="Wan K.H."/>
            <person name="Park S."/>
            <person name="Lawrence Q."/>
            <person name="Eichenberger J.P."/>
            <person name="Booth B.W."/>
            <person name="Piaggio A.J."/>
            <person name="Chandler J.C."/>
            <person name="Franklin A.B."/>
            <person name="Celniker S.E."/>
        </authorList>
    </citation>
    <scope>NUCLEOTIDE SEQUENCE</scope>
    <source>
        <strain evidence="1">QA-1986 374</strain>
    </source>
</reference>
<dbReference type="RefSeq" id="WP_256707142.1">
    <property type="nucleotide sequence ID" value="NZ_CP101914.1"/>
</dbReference>
<evidence type="ECO:0000313" key="2">
    <source>
        <dbReference type="Proteomes" id="UP001059773"/>
    </source>
</evidence>
<dbReference type="Proteomes" id="UP001059773">
    <property type="component" value="Chromosome"/>
</dbReference>
<name>A0ABY5JPU0_9BACI</name>
<sequence>MNKIFKFLKNDLKPKNKFNVINVGDVIQFKGGKGYKVKRVSKANGKYSVSNIYLEPHGTWFPLSLPGDNSLEKEIWDNIRYFNYDMEQRASSIQTVQQTSESQKSNFYHLSKEEAHKLALQYKQNKKLK</sequence>
<gene>
    <name evidence="1" type="ORF">NP439_17510</name>
</gene>
<dbReference type="EMBL" id="CP101914">
    <property type="protein sequence ID" value="UUI01834.1"/>
    <property type="molecule type" value="Genomic_DNA"/>
</dbReference>
<protein>
    <submittedName>
        <fullName evidence="1">Uncharacterized protein</fullName>
    </submittedName>
</protein>
<proteinExistence type="predicted"/>
<evidence type="ECO:0000313" key="1">
    <source>
        <dbReference type="EMBL" id="UUI01834.1"/>
    </source>
</evidence>